<evidence type="ECO:0000259" key="6">
    <source>
        <dbReference type="PROSITE" id="PS50054"/>
    </source>
</evidence>
<dbReference type="PANTHER" id="PTHR10159">
    <property type="entry name" value="DUAL SPECIFICITY PROTEIN PHOSPHATASE"/>
    <property type="match status" value="1"/>
</dbReference>
<dbReference type="InterPro" id="IPR020422">
    <property type="entry name" value="TYR_PHOSPHATASE_DUAL_dom"/>
</dbReference>
<dbReference type="EMBL" id="KV750931">
    <property type="protein sequence ID" value="OCL02547.1"/>
    <property type="molecule type" value="Genomic_DNA"/>
</dbReference>
<feature type="domain" description="Tyrosine specific protein phosphatases" evidence="7">
    <location>
        <begin position="80"/>
        <end position="151"/>
    </location>
</feature>
<dbReference type="Gene3D" id="3.90.190.10">
    <property type="entry name" value="Protein tyrosine phosphatase superfamily"/>
    <property type="match status" value="1"/>
</dbReference>
<keyword evidence="3" id="KW-0378">Hydrolase</keyword>
<dbReference type="GO" id="GO:0043409">
    <property type="term" value="P:negative regulation of MAPK cascade"/>
    <property type="evidence" value="ECO:0007669"/>
    <property type="project" value="TreeGrafter"/>
</dbReference>
<comment type="similarity">
    <text evidence="1">Belongs to the protein-tyrosine phosphatase family. Non-receptor class dual specificity subfamily.</text>
</comment>
<dbReference type="Pfam" id="PF00782">
    <property type="entry name" value="DSPc"/>
    <property type="match status" value="1"/>
</dbReference>
<dbReference type="CDD" id="cd14498">
    <property type="entry name" value="DSP"/>
    <property type="match status" value="1"/>
</dbReference>
<evidence type="ECO:0000256" key="4">
    <source>
        <dbReference type="ARBA" id="ARBA00022912"/>
    </source>
</evidence>
<organism evidence="8 9">
    <name type="scientific">Glonium stellatum</name>
    <dbReference type="NCBI Taxonomy" id="574774"/>
    <lineage>
        <taxon>Eukaryota</taxon>
        <taxon>Fungi</taxon>
        <taxon>Dikarya</taxon>
        <taxon>Ascomycota</taxon>
        <taxon>Pezizomycotina</taxon>
        <taxon>Dothideomycetes</taxon>
        <taxon>Pleosporomycetidae</taxon>
        <taxon>Gloniales</taxon>
        <taxon>Gloniaceae</taxon>
        <taxon>Glonium</taxon>
    </lineage>
</organism>
<evidence type="ECO:0000256" key="2">
    <source>
        <dbReference type="ARBA" id="ARBA00013064"/>
    </source>
</evidence>
<keyword evidence="4" id="KW-0904">Protein phosphatase</keyword>
<reference evidence="8 9" key="1">
    <citation type="journal article" date="2016" name="Nat. Commun.">
        <title>Ectomycorrhizal ecology is imprinted in the genome of the dominant symbiotic fungus Cenococcum geophilum.</title>
        <authorList>
            <consortium name="DOE Joint Genome Institute"/>
            <person name="Peter M."/>
            <person name="Kohler A."/>
            <person name="Ohm R.A."/>
            <person name="Kuo A."/>
            <person name="Krutzmann J."/>
            <person name="Morin E."/>
            <person name="Arend M."/>
            <person name="Barry K.W."/>
            <person name="Binder M."/>
            <person name="Choi C."/>
            <person name="Clum A."/>
            <person name="Copeland A."/>
            <person name="Grisel N."/>
            <person name="Haridas S."/>
            <person name="Kipfer T."/>
            <person name="LaButti K."/>
            <person name="Lindquist E."/>
            <person name="Lipzen A."/>
            <person name="Maire R."/>
            <person name="Meier B."/>
            <person name="Mihaltcheva S."/>
            <person name="Molinier V."/>
            <person name="Murat C."/>
            <person name="Poggeler S."/>
            <person name="Quandt C.A."/>
            <person name="Sperisen C."/>
            <person name="Tritt A."/>
            <person name="Tisserant E."/>
            <person name="Crous P.W."/>
            <person name="Henrissat B."/>
            <person name="Nehls U."/>
            <person name="Egli S."/>
            <person name="Spatafora J.W."/>
            <person name="Grigoriev I.V."/>
            <person name="Martin F.M."/>
        </authorList>
    </citation>
    <scope>NUCLEOTIDE SEQUENCE [LARGE SCALE GENOMIC DNA]</scope>
    <source>
        <strain evidence="8 9">CBS 207.34</strain>
    </source>
</reference>
<feature type="region of interest" description="Disordered" evidence="5">
    <location>
        <begin position="235"/>
        <end position="261"/>
    </location>
</feature>
<proteinExistence type="inferred from homology"/>
<dbReference type="GO" id="GO:0017017">
    <property type="term" value="F:MAP kinase tyrosine/serine/threonine phosphatase activity"/>
    <property type="evidence" value="ECO:0007669"/>
    <property type="project" value="TreeGrafter"/>
</dbReference>
<dbReference type="SMART" id="SM00195">
    <property type="entry name" value="DSPc"/>
    <property type="match status" value="1"/>
</dbReference>
<dbReference type="OrthoDB" id="10252009at2759"/>
<dbReference type="GO" id="GO:0033550">
    <property type="term" value="F:MAP kinase tyrosine phosphatase activity"/>
    <property type="evidence" value="ECO:0007669"/>
    <property type="project" value="TreeGrafter"/>
</dbReference>
<dbReference type="PROSITE" id="PS50054">
    <property type="entry name" value="TYR_PHOSPHATASE_DUAL"/>
    <property type="match status" value="1"/>
</dbReference>
<protein>
    <recommendedName>
        <fullName evidence="2">protein-tyrosine-phosphatase</fullName>
        <ecNumber evidence="2">3.1.3.48</ecNumber>
    </recommendedName>
</protein>
<accession>A0A8E2EPK0</accession>
<evidence type="ECO:0000313" key="8">
    <source>
        <dbReference type="EMBL" id="OCL02547.1"/>
    </source>
</evidence>
<dbReference type="GO" id="GO:0008330">
    <property type="term" value="F:protein tyrosine/threonine phosphatase activity"/>
    <property type="evidence" value="ECO:0007669"/>
    <property type="project" value="TreeGrafter"/>
</dbReference>
<evidence type="ECO:0000256" key="3">
    <source>
        <dbReference type="ARBA" id="ARBA00022801"/>
    </source>
</evidence>
<gene>
    <name evidence="8" type="ORF">AOQ84DRAFT_357333</name>
</gene>
<dbReference type="GO" id="GO:0005737">
    <property type="term" value="C:cytoplasm"/>
    <property type="evidence" value="ECO:0007669"/>
    <property type="project" value="TreeGrafter"/>
</dbReference>
<evidence type="ECO:0000256" key="5">
    <source>
        <dbReference type="SAM" id="MobiDB-lite"/>
    </source>
</evidence>
<dbReference type="PANTHER" id="PTHR10159:SF511">
    <property type="entry name" value="DUAL SPECIFICITY PROTEIN PHOSPHATASE 1"/>
    <property type="match status" value="1"/>
</dbReference>
<dbReference type="AlphaFoldDB" id="A0A8E2EPK0"/>
<dbReference type="Proteomes" id="UP000250140">
    <property type="component" value="Unassembled WGS sequence"/>
</dbReference>
<dbReference type="PROSITE" id="PS50056">
    <property type="entry name" value="TYR_PHOSPHATASE_2"/>
    <property type="match status" value="1"/>
</dbReference>
<name>A0A8E2EPK0_9PEZI</name>
<sequence length="287" mass="32298">MQSLKDTSISPIKSVPGLFLSDRFAARSVSLLKSYNIGYVLSVVRPDDLPNFSASDPSEADAFASEVVTKHIDINDDPTEDILCHLRDACDFIDGGLFSQSAGGDSSKQVGVLVHCTQGISRSASIVIAYLMRTFSLKYSSALSMAWECRPLVCPNAGFERQLRIWEFCEYDVYVRERESTLSPGSAPKEKTAYKVWKAERDDLLSRGEEATNKARFLSMASMAAEFGKRRLKTNKNINNKEGEETTESEEEKQRRKSWERVENMEKDWNRKLIAGDVLSETQSKHI</sequence>
<dbReference type="PROSITE" id="PS00383">
    <property type="entry name" value="TYR_PHOSPHATASE_1"/>
    <property type="match status" value="1"/>
</dbReference>
<dbReference type="SUPFAM" id="SSF52799">
    <property type="entry name" value="(Phosphotyrosine protein) phosphatases II"/>
    <property type="match status" value="1"/>
</dbReference>
<keyword evidence="9" id="KW-1185">Reference proteome</keyword>
<dbReference type="InterPro" id="IPR000340">
    <property type="entry name" value="Dual-sp_phosphatase_cat-dom"/>
</dbReference>
<feature type="compositionally biased region" description="Basic and acidic residues" evidence="5">
    <location>
        <begin position="252"/>
        <end position="261"/>
    </location>
</feature>
<evidence type="ECO:0000259" key="7">
    <source>
        <dbReference type="PROSITE" id="PS50056"/>
    </source>
</evidence>
<dbReference type="InterPro" id="IPR016130">
    <property type="entry name" value="Tyr_Pase_AS"/>
</dbReference>
<evidence type="ECO:0000313" key="9">
    <source>
        <dbReference type="Proteomes" id="UP000250140"/>
    </source>
</evidence>
<dbReference type="InterPro" id="IPR029021">
    <property type="entry name" value="Prot-tyrosine_phosphatase-like"/>
</dbReference>
<dbReference type="EC" id="3.1.3.48" evidence="2"/>
<feature type="domain" description="Tyrosine-protein phosphatase" evidence="6">
    <location>
        <begin position="10"/>
        <end position="172"/>
    </location>
</feature>
<dbReference type="InterPro" id="IPR000387">
    <property type="entry name" value="Tyr_Pase_dom"/>
</dbReference>
<evidence type="ECO:0000256" key="1">
    <source>
        <dbReference type="ARBA" id="ARBA00008601"/>
    </source>
</evidence>